<evidence type="ECO:0000313" key="2">
    <source>
        <dbReference type="WBParaSite" id="RSKR_0001126500.1"/>
    </source>
</evidence>
<dbReference type="Proteomes" id="UP000095286">
    <property type="component" value="Unplaced"/>
</dbReference>
<evidence type="ECO:0000313" key="1">
    <source>
        <dbReference type="Proteomes" id="UP000095286"/>
    </source>
</evidence>
<dbReference type="WBParaSite" id="RSKR_0001126500.1">
    <property type="protein sequence ID" value="RSKR_0001126500.1"/>
    <property type="gene ID" value="RSKR_0001126500"/>
</dbReference>
<accession>A0AC35UIA0</accession>
<organism evidence="1 2">
    <name type="scientific">Rhabditophanes sp. KR3021</name>
    <dbReference type="NCBI Taxonomy" id="114890"/>
    <lineage>
        <taxon>Eukaryota</taxon>
        <taxon>Metazoa</taxon>
        <taxon>Ecdysozoa</taxon>
        <taxon>Nematoda</taxon>
        <taxon>Chromadorea</taxon>
        <taxon>Rhabditida</taxon>
        <taxon>Tylenchina</taxon>
        <taxon>Panagrolaimomorpha</taxon>
        <taxon>Strongyloidoidea</taxon>
        <taxon>Alloionematidae</taxon>
        <taxon>Rhabditophanes</taxon>
    </lineage>
</organism>
<proteinExistence type="predicted"/>
<name>A0AC35UIA0_9BILA</name>
<protein>
    <submittedName>
        <fullName evidence="2">[Histone H3]-lysine(79) N-trimethyltransferase</fullName>
    </submittedName>
</protein>
<reference evidence="2" key="1">
    <citation type="submission" date="2016-11" db="UniProtKB">
        <authorList>
            <consortium name="WormBaseParasite"/>
        </authorList>
    </citation>
    <scope>IDENTIFICATION</scope>
    <source>
        <strain evidence="2">KR3021</strain>
    </source>
</reference>
<sequence>MAKHSCGESEIVLLEYGVGSGASDFEFLLIRDQFNKPKHILKRFRLVILAKSKSKSEWTKEEEHEMNMRAKNCGEIQKSRLNMGEKLRNCLKKIRIWMELTRRT</sequence>